<comment type="caution">
    <text evidence="2">The sequence shown here is derived from an EMBL/GenBank/DDBJ whole genome shotgun (WGS) entry which is preliminary data.</text>
</comment>
<organism evidence="2 3">
    <name type="scientific">Arthrobotrys conoides</name>
    <dbReference type="NCBI Taxonomy" id="74498"/>
    <lineage>
        <taxon>Eukaryota</taxon>
        <taxon>Fungi</taxon>
        <taxon>Dikarya</taxon>
        <taxon>Ascomycota</taxon>
        <taxon>Pezizomycotina</taxon>
        <taxon>Orbiliomycetes</taxon>
        <taxon>Orbiliales</taxon>
        <taxon>Orbiliaceae</taxon>
        <taxon>Arthrobotrys</taxon>
    </lineage>
</organism>
<evidence type="ECO:0000313" key="3">
    <source>
        <dbReference type="Proteomes" id="UP001307849"/>
    </source>
</evidence>
<name>A0AAN8N4Q8_9PEZI</name>
<sequence length="54" mass="5897">MAKDLASGLELRAVEGLGEYSMSSFPQLGSVESGDTSISNSPPYKQHKYQVKYN</sequence>
<evidence type="ECO:0000256" key="1">
    <source>
        <dbReference type="SAM" id="MobiDB-lite"/>
    </source>
</evidence>
<dbReference type="Proteomes" id="UP001307849">
    <property type="component" value="Unassembled WGS sequence"/>
</dbReference>
<protein>
    <submittedName>
        <fullName evidence="2">Uncharacterized protein</fullName>
    </submittedName>
</protein>
<accession>A0AAN8N4Q8</accession>
<feature type="compositionally biased region" description="Polar residues" evidence="1">
    <location>
        <begin position="33"/>
        <end position="43"/>
    </location>
</feature>
<feature type="compositionally biased region" description="Basic residues" evidence="1">
    <location>
        <begin position="45"/>
        <end position="54"/>
    </location>
</feature>
<dbReference type="AlphaFoldDB" id="A0AAN8N4Q8"/>
<gene>
    <name evidence="2" type="ORF">TWF506_002593</name>
</gene>
<keyword evidence="3" id="KW-1185">Reference proteome</keyword>
<proteinExistence type="predicted"/>
<reference evidence="2 3" key="1">
    <citation type="submission" date="2019-10" db="EMBL/GenBank/DDBJ databases">
        <authorList>
            <person name="Palmer J.M."/>
        </authorList>
    </citation>
    <scope>NUCLEOTIDE SEQUENCE [LARGE SCALE GENOMIC DNA]</scope>
    <source>
        <strain evidence="2 3">TWF506</strain>
    </source>
</reference>
<dbReference type="EMBL" id="JAVHJM010000010">
    <property type="protein sequence ID" value="KAK6504394.1"/>
    <property type="molecule type" value="Genomic_DNA"/>
</dbReference>
<feature type="region of interest" description="Disordered" evidence="1">
    <location>
        <begin position="29"/>
        <end position="54"/>
    </location>
</feature>
<evidence type="ECO:0000313" key="2">
    <source>
        <dbReference type="EMBL" id="KAK6504394.1"/>
    </source>
</evidence>